<comment type="caution">
    <text evidence="1">The sequence shown here is derived from an EMBL/GenBank/DDBJ whole genome shotgun (WGS) entry which is preliminary data.</text>
</comment>
<dbReference type="Gene3D" id="3.30.530.20">
    <property type="match status" value="1"/>
</dbReference>
<reference evidence="1 2" key="1">
    <citation type="submission" date="2021-01" db="EMBL/GenBank/DDBJ databases">
        <title>Whole genome shotgun sequence of Catellatospora citrea NBRC 14495.</title>
        <authorList>
            <person name="Komaki H."/>
            <person name="Tamura T."/>
        </authorList>
    </citation>
    <scope>NUCLEOTIDE SEQUENCE [LARGE SCALE GENOMIC DNA]</scope>
    <source>
        <strain evidence="1 2">NBRC 14495</strain>
    </source>
</reference>
<dbReference type="SUPFAM" id="SSF55961">
    <property type="entry name" value="Bet v1-like"/>
    <property type="match status" value="1"/>
</dbReference>
<evidence type="ECO:0000313" key="2">
    <source>
        <dbReference type="Proteomes" id="UP000659904"/>
    </source>
</evidence>
<gene>
    <name evidence="1" type="ORF">Cci01nite_61040</name>
</gene>
<dbReference type="Proteomes" id="UP000659904">
    <property type="component" value="Unassembled WGS sequence"/>
</dbReference>
<name>A0A8J3KPV9_9ACTN</name>
<organism evidence="1 2">
    <name type="scientific">Catellatospora citrea</name>
    <dbReference type="NCBI Taxonomy" id="53366"/>
    <lineage>
        <taxon>Bacteria</taxon>
        <taxon>Bacillati</taxon>
        <taxon>Actinomycetota</taxon>
        <taxon>Actinomycetes</taxon>
        <taxon>Micromonosporales</taxon>
        <taxon>Micromonosporaceae</taxon>
        <taxon>Catellatospora</taxon>
    </lineage>
</organism>
<protein>
    <submittedName>
        <fullName evidence="1">Polyketide cyclase</fullName>
    </submittedName>
</protein>
<sequence length="172" mass="19493">MGRGYDSRMARTERVIAASPERVFAVLADGWTYADWVVGTAHIRDVDSSWPALGSRLHHKVGPWPLSTADVTHVVRCEAPHRLVMRARMWPLGEAVVDFRLVRLDATSTLVTVVEDFTRGPLLAFRNKVNDLLLHGRNREALSRLADFAENRENTYDARALAEVRLERVARH</sequence>
<dbReference type="InterPro" id="IPR023393">
    <property type="entry name" value="START-like_dom_sf"/>
</dbReference>
<dbReference type="InterPro" id="IPR019587">
    <property type="entry name" value="Polyketide_cyclase/dehydratase"/>
</dbReference>
<dbReference type="AlphaFoldDB" id="A0A8J3KPV9"/>
<accession>A0A8J3KPV9</accession>
<dbReference type="CDD" id="cd07812">
    <property type="entry name" value="SRPBCC"/>
    <property type="match status" value="1"/>
</dbReference>
<proteinExistence type="predicted"/>
<evidence type="ECO:0000313" key="1">
    <source>
        <dbReference type="EMBL" id="GIG01011.1"/>
    </source>
</evidence>
<dbReference type="EMBL" id="BONH01000034">
    <property type="protein sequence ID" value="GIG01011.1"/>
    <property type="molecule type" value="Genomic_DNA"/>
</dbReference>
<keyword evidence="2" id="KW-1185">Reference proteome</keyword>
<dbReference type="Pfam" id="PF10604">
    <property type="entry name" value="Polyketide_cyc2"/>
    <property type="match status" value="1"/>
</dbReference>